<dbReference type="PANTHER" id="PTHR43540">
    <property type="entry name" value="PEROXYUREIDOACRYLATE/UREIDOACRYLATE AMIDOHYDROLASE-RELATED"/>
    <property type="match status" value="1"/>
</dbReference>
<keyword evidence="4" id="KW-1185">Reference proteome</keyword>
<dbReference type="InterPro" id="IPR050272">
    <property type="entry name" value="Isochorismatase-like_hydrls"/>
</dbReference>
<dbReference type="SUPFAM" id="SSF52499">
    <property type="entry name" value="Isochorismatase-like hydrolases"/>
    <property type="match status" value="1"/>
</dbReference>
<dbReference type="OrthoDB" id="3174612at2"/>
<feature type="domain" description="Isochorismatase-like" evidence="2">
    <location>
        <begin position="4"/>
        <end position="178"/>
    </location>
</feature>
<dbReference type="InParanoid" id="A0A545AGI2"/>
<dbReference type="EMBL" id="VIRS01000057">
    <property type="protein sequence ID" value="TQS39765.1"/>
    <property type="molecule type" value="Genomic_DNA"/>
</dbReference>
<comment type="caution">
    <text evidence="3">The sequence shown here is derived from an EMBL/GenBank/DDBJ whole genome shotgun (WGS) entry which is preliminary data.</text>
</comment>
<dbReference type="Proteomes" id="UP000317982">
    <property type="component" value="Unassembled WGS sequence"/>
</dbReference>
<dbReference type="RefSeq" id="WP_142709807.1">
    <property type="nucleotide sequence ID" value="NZ_VIRS01000057.1"/>
</dbReference>
<evidence type="ECO:0000313" key="4">
    <source>
        <dbReference type="Proteomes" id="UP000317982"/>
    </source>
</evidence>
<evidence type="ECO:0000256" key="1">
    <source>
        <dbReference type="ARBA" id="ARBA00022801"/>
    </source>
</evidence>
<evidence type="ECO:0000313" key="3">
    <source>
        <dbReference type="EMBL" id="TQS39765.1"/>
    </source>
</evidence>
<dbReference type="InterPro" id="IPR036380">
    <property type="entry name" value="Isochorismatase-like_sf"/>
</dbReference>
<name>A0A545AGI2_9ACTN</name>
<keyword evidence="1 3" id="KW-0378">Hydrolase</keyword>
<dbReference type="CDD" id="cd01014">
    <property type="entry name" value="nicotinamidase_related"/>
    <property type="match status" value="1"/>
</dbReference>
<accession>A0A545AGI2</accession>
<dbReference type="PANTHER" id="PTHR43540:SF6">
    <property type="entry name" value="ISOCHORISMATASE-LIKE DOMAIN-CONTAINING PROTEIN"/>
    <property type="match status" value="1"/>
</dbReference>
<sequence>MRRALIVIDVQQEYFDGALPIQYPPRDDSLANIVRALDTAEQHGLPTVVVRHEYPAGAPVFAAGSPGWALHPDVEKRAATAHRVTKSNSSAFAGTDLADWLADNTVDTITIAGYMTNNCDLATAASAEELGLATEILSDATGAIHLSNSAGTVDAQQLHETLLVLLNSNFASVATTDQWIAAVHDGRPLPAPDLGASAALGRLRASEQG</sequence>
<gene>
    <name evidence="3" type="ORF">FL583_38225</name>
</gene>
<reference evidence="3 4" key="1">
    <citation type="submission" date="2019-07" db="EMBL/GenBank/DDBJ databases">
        <title>Cryptosporangium phraense sp. nov., isolated from plant litter.</title>
        <authorList>
            <person name="Suriyachadkun C."/>
        </authorList>
    </citation>
    <scope>NUCLEOTIDE SEQUENCE [LARGE SCALE GENOMIC DNA]</scope>
    <source>
        <strain evidence="3 4">A-T 5661</strain>
    </source>
</reference>
<dbReference type="Pfam" id="PF00857">
    <property type="entry name" value="Isochorismatase"/>
    <property type="match status" value="1"/>
</dbReference>
<dbReference type="GO" id="GO:0016787">
    <property type="term" value="F:hydrolase activity"/>
    <property type="evidence" value="ECO:0007669"/>
    <property type="project" value="UniProtKB-KW"/>
</dbReference>
<dbReference type="AlphaFoldDB" id="A0A545AGI2"/>
<organism evidence="3 4">
    <name type="scientific">Cryptosporangium phraense</name>
    <dbReference type="NCBI Taxonomy" id="2593070"/>
    <lineage>
        <taxon>Bacteria</taxon>
        <taxon>Bacillati</taxon>
        <taxon>Actinomycetota</taxon>
        <taxon>Actinomycetes</taxon>
        <taxon>Cryptosporangiales</taxon>
        <taxon>Cryptosporangiaceae</taxon>
        <taxon>Cryptosporangium</taxon>
    </lineage>
</organism>
<protein>
    <submittedName>
        <fullName evidence="3">Cysteine hydrolase</fullName>
    </submittedName>
</protein>
<dbReference type="Gene3D" id="3.40.50.850">
    <property type="entry name" value="Isochorismatase-like"/>
    <property type="match status" value="1"/>
</dbReference>
<evidence type="ECO:0000259" key="2">
    <source>
        <dbReference type="Pfam" id="PF00857"/>
    </source>
</evidence>
<proteinExistence type="predicted"/>
<dbReference type="InterPro" id="IPR000868">
    <property type="entry name" value="Isochorismatase-like_dom"/>
</dbReference>